<dbReference type="Pfam" id="PF03717">
    <property type="entry name" value="PBP_dimer"/>
    <property type="match status" value="1"/>
</dbReference>
<dbReference type="EMBL" id="CP024923">
    <property type="protein sequence ID" value="ATY31923.1"/>
    <property type="molecule type" value="Genomic_DNA"/>
</dbReference>
<dbReference type="InterPro" id="IPR001460">
    <property type="entry name" value="PCN-bd_Tpept"/>
</dbReference>
<keyword evidence="2" id="KW-0645">Protease</keyword>
<evidence type="ECO:0000259" key="6">
    <source>
        <dbReference type="Pfam" id="PF03717"/>
    </source>
</evidence>
<keyword evidence="3 4" id="KW-0472">Membrane</keyword>
<dbReference type="OrthoDB" id="9789078at2"/>
<dbReference type="GO" id="GO:0004180">
    <property type="term" value="F:carboxypeptidase activity"/>
    <property type="evidence" value="ECO:0007669"/>
    <property type="project" value="UniProtKB-KW"/>
</dbReference>
<keyword evidence="4" id="KW-0812">Transmembrane</keyword>
<keyword evidence="4" id="KW-1133">Transmembrane helix</keyword>
<evidence type="ECO:0000256" key="3">
    <source>
        <dbReference type="ARBA" id="ARBA00023136"/>
    </source>
</evidence>
<dbReference type="GO" id="GO:0005886">
    <property type="term" value="C:plasma membrane"/>
    <property type="evidence" value="ECO:0007669"/>
    <property type="project" value="TreeGrafter"/>
</dbReference>
<dbReference type="GO" id="GO:0071555">
    <property type="term" value="P:cell wall organization"/>
    <property type="evidence" value="ECO:0007669"/>
    <property type="project" value="TreeGrafter"/>
</dbReference>
<evidence type="ECO:0000313" key="8">
    <source>
        <dbReference type="Proteomes" id="UP000229081"/>
    </source>
</evidence>
<feature type="domain" description="Penicillin-binding protein transpeptidase" evidence="5">
    <location>
        <begin position="234"/>
        <end position="517"/>
    </location>
</feature>
<dbReference type="InterPro" id="IPR012338">
    <property type="entry name" value="Beta-lactam/transpept-like"/>
</dbReference>
<dbReference type="GO" id="GO:0016740">
    <property type="term" value="F:transferase activity"/>
    <property type="evidence" value="ECO:0007669"/>
    <property type="project" value="UniProtKB-KW"/>
</dbReference>
<evidence type="ECO:0000256" key="4">
    <source>
        <dbReference type="SAM" id="Phobius"/>
    </source>
</evidence>
<dbReference type="KEGG" id="sphc:CVN68_08020"/>
<dbReference type="Gene3D" id="3.30.450.330">
    <property type="match status" value="1"/>
</dbReference>
<sequence>MIVVVAPPARQGRTGGARQALVAIAQVRLMVLSLLFGFGMLVVVGKLALLALWAEPAVARDMALALIPPRGDIVDRNGAPLARSIDAWSIAVHPNQLIGDKTVLAQKLAELIPDKNASQYYALLNSGGNFAYLKRRAMPELVTAINALGEPGMEFQREPDRLYPQSNMAAHVLGFLDAQGRGVSGMEKILEQQLSDPARRGKPVALSIDTRVQAALENELGRAMTDLQARGAAGVILDVHTGEIVAMTSLPSFNPNALPGAAPPNNVTQSVYELGSTFKPLAVAAAIDSGAITSMARRFDATRPLQVGRFTINDDPGDEQFRWLNIPETLVYSSNIATARIADELGAARMQDLFRRLGFDRRPSIEVGGAKPLWPTYWGRVTVMTTAYGHGIAVTPLHLANAYAVMVNGGILRPTTLLKVDPNKVPAGERALKESTSARMRQLLRLIVTKGTGRKADAPGFRVAGKTGTAEAASVGGYDKHRNVSTFAAAFPIDAPRYVVVAMLDSPKANANTPRTTAGWTAAPVVGRVISRTGALLGVTPDNNRDIDESDLLPLIWQGPGAPKAAR</sequence>
<dbReference type="SUPFAM" id="SSF56519">
    <property type="entry name" value="Penicillin binding protein dimerisation domain"/>
    <property type="match status" value="1"/>
</dbReference>
<dbReference type="AlphaFoldDB" id="A0A2K8MDI4"/>
<dbReference type="Pfam" id="PF00905">
    <property type="entry name" value="Transpeptidase"/>
    <property type="match status" value="1"/>
</dbReference>
<accession>A0A2K8MDI4</accession>
<keyword evidence="7" id="KW-0808">Transferase</keyword>
<comment type="subcellular location">
    <subcellularLocation>
        <location evidence="1">Membrane</location>
    </subcellularLocation>
</comment>
<reference evidence="7 8" key="1">
    <citation type="submission" date="2017-11" db="EMBL/GenBank/DDBJ databases">
        <title>Complete genome sequence of Sphingomonas sp. Strain Cra20, a psychrotolerant potential plant growth promoting rhizobacteria.</title>
        <authorList>
            <person name="Luo Y."/>
        </authorList>
    </citation>
    <scope>NUCLEOTIDE SEQUENCE [LARGE SCALE GENOMIC DNA]</scope>
    <source>
        <strain evidence="7 8">Cra20</strain>
    </source>
</reference>
<dbReference type="SUPFAM" id="SSF56601">
    <property type="entry name" value="beta-lactamase/transpeptidase-like"/>
    <property type="match status" value="1"/>
</dbReference>
<keyword evidence="2" id="KW-0121">Carboxypeptidase</keyword>
<evidence type="ECO:0000256" key="2">
    <source>
        <dbReference type="ARBA" id="ARBA00022645"/>
    </source>
</evidence>
<keyword evidence="8" id="KW-1185">Reference proteome</keyword>
<dbReference type="InterPro" id="IPR036138">
    <property type="entry name" value="PBP_dimer_sf"/>
</dbReference>
<dbReference type="Proteomes" id="UP000229081">
    <property type="component" value="Chromosome"/>
</dbReference>
<evidence type="ECO:0000256" key="1">
    <source>
        <dbReference type="ARBA" id="ARBA00004370"/>
    </source>
</evidence>
<organism evidence="7 8">
    <name type="scientific">Sphingomonas psychrotolerans</name>
    <dbReference type="NCBI Taxonomy" id="1327635"/>
    <lineage>
        <taxon>Bacteria</taxon>
        <taxon>Pseudomonadati</taxon>
        <taxon>Pseudomonadota</taxon>
        <taxon>Alphaproteobacteria</taxon>
        <taxon>Sphingomonadales</taxon>
        <taxon>Sphingomonadaceae</taxon>
        <taxon>Sphingomonas</taxon>
    </lineage>
</organism>
<dbReference type="InterPro" id="IPR050515">
    <property type="entry name" value="Beta-lactam/transpept"/>
</dbReference>
<feature type="transmembrane region" description="Helical" evidence="4">
    <location>
        <begin position="29"/>
        <end position="54"/>
    </location>
</feature>
<dbReference type="Gene3D" id="3.90.1310.10">
    <property type="entry name" value="Penicillin-binding protein 2a (Domain 2)"/>
    <property type="match status" value="1"/>
</dbReference>
<evidence type="ECO:0000259" key="5">
    <source>
        <dbReference type="Pfam" id="PF00905"/>
    </source>
</evidence>
<dbReference type="GO" id="GO:0008658">
    <property type="term" value="F:penicillin binding"/>
    <property type="evidence" value="ECO:0007669"/>
    <property type="project" value="InterPro"/>
</dbReference>
<dbReference type="PANTHER" id="PTHR30627">
    <property type="entry name" value="PEPTIDOGLYCAN D,D-TRANSPEPTIDASE"/>
    <property type="match status" value="1"/>
</dbReference>
<dbReference type="RefSeq" id="WP_100281732.1">
    <property type="nucleotide sequence ID" value="NZ_CP024923.1"/>
</dbReference>
<dbReference type="PANTHER" id="PTHR30627:SF1">
    <property type="entry name" value="PEPTIDOGLYCAN D,D-TRANSPEPTIDASE FTSI"/>
    <property type="match status" value="1"/>
</dbReference>
<dbReference type="Gene3D" id="3.40.710.10">
    <property type="entry name" value="DD-peptidase/beta-lactamase superfamily"/>
    <property type="match status" value="1"/>
</dbReference>
<proteinExistence type="predicted"/>
<dbReference type="InterPro" id="IPR005311">
    <property type="entry name" value="PBP_dimer"/>
</dbReference>
<gene>
    <name evidence="7" type="ORF">CVN68_08020</name>
</gene>
<keyword evidence="2" id="KW-0378">Hydrolase</keyword>
<name>A0A2K8MDI4_9SPHN</name>
<feature type="domain" description="Penicillin-binding protein dimerisation" evidence="6">
    <location>
        <begin position="68"/>
        <end position="179"/>
    </location>
</feature>
<protein>
    <submittedName>
        <fullName evidence="7">Peptidoglycan glycosyltransferase</fullName>
    </submittedName>
</protein>
<evidence type="ECO:0000313" key="7">
    <source>
        <dbReference type="EMBL" id="ATY31923.1"/>
    </source>
</evidence>